<dbReference type="KEGG" id="acx:Achr_32750"/>
<dbReference type="STRING" id="1328314.Achr_32750"/>
<keyword evidence="7 10" id="KW-0413">Isomerase</keyword>
<evidence type="ECO:0000313" key="13">
    <source>
        <dbReference type="Proteomes" id="UP000068210"/>
    </source>
</evidence>
<dbReference type="SUPFAM" id="SSF55331">
    <property type="entry name" value="Tautomerase/MIF"/>
    <property type="match status" value="1"/>
</dbReference>
<comment type="catalytic activity">
    <reaction evidence="1 10">
        <text>(2Z,4E)-2-hydroxyhexa-2,4-dienedioate = (3E)-2-oxohex-3-enedioate</text>
        <dbReference type="Rhea" id="RHEA:33431"/>
        <dbReference type="ChEBI" id="CHEBI:28080"/>
        <dbReference type="ChEBI" id="CHEBI:64908"/>
        <dbReference type="EC" id="5.3.2.6"/>
    </reaction>
</comment>
<dbReference type="PANTHER" id="PTHR35530:SF1">
    <property type="entry name" value="2-HYDROXYMUCONATE TAUTOMERASE"/>
    <property type="match status" value="1"/>
</dbReference>
<sequence>MPIMQVYLIEGRSEEQKARLIDALTRATVDAIDAPIESVRVVITEVPSSNFGIAGQTAKQRGR</sequence>
<comment type="subunit">
    <text evidence="4 10">Homohexamer.</text>
</comment>
<dbReference type="EMBL" id="CP010415">
    <property type="protein sequence ID" value="AJE22682.1"/>
    <property type="molecule type" value="Genomic_DNA"/>
</dbReference>
<evidence type="ECO:0000256" key="4">
    <source>
        <dbReference type="ARBA" id="ARBA00011643"/>
    </source>
</evidence>
<evidence type="ECO:0000256" key="9">
    <source>
        <dbReference type="PIRSR" id="PIRSR618191-1"/>
    </source>
</evidence>
<evidence type="ECO:0000256" key="2">
    <source>
        <dbReference type="ARBA" id="ARBA00003024"/>
    </source>
</evidence>
<protein>
    <recommendedName>
        <fullName evidence="6 10">2-hydroxymuconate tautomerase</fullName>
        <ecNumber evidence="5 10">5.3.2.6</ecNumber>
    </recommendedName>
    <alternativeName>
        <fullName evidence="8 10">4-oxalocrotonate tautomerase</fullName>
    </alternativeName>
</protein>
<dbReference type="InterPro" id="IPR004370">
    <property type="entry name" value="4-OT-like_dom"/>
</dbReference>
<evidence type="ECO:0000256" key="8">
    <source>
        <dbReference type="ARBA" id="ARBA00029674"/>
    </source>
</evidence>
<evidence type="ECO:0000256" key="6">
    <source>
        <dbReference type="ARBA" id="ARBA00015750"/>
    </source>
</evidence>
<dbReference type="PANTHER" id="PTHR35530">
    <property type="entry name" value="TAUTOMERASE-RELATED"/>
    <property type="match status" value="1"/>
</dbReference>
<organism evidence="12 13">
    <name type="scientific">Azotobacter chroococcum NCIMB 8003</name>
    <dbReference type="NCBI Taxonomy" id="1328314"/>
    <lineage>
        <taxon>Bacteria</taxon>
        <taxon>Pseudomonadati</taxon>
        <taxon>Pseudomonadota</taxon>
        <taxon>Gammaproteobacteria</taxon>
        <taxon>Pseudomonadales</taxon>
        <taxon>Pseudomonadaceae</taxon>
        <taxon>Azotobacter</taxon>
    </lineage>
</organism>
<evidence type="ECO:0000256" key="5">
    <source>
        <dbReference type="ARBA" id="ARBA00012667"/>
    </source>
</evidence>
<evidence type="ECO:0000256" key="7">
    <source>
        <dbReference type="ARBA" id="ARBA00023235"/>
    </source>
</evidence>
<comment type="similarity">
    <text evidence="3 10">Belongs to the 4-oxalocrotonate tautomerase family.</text>
</comment>
<dbReference type="Gene3D" id="3.30.429.10">
    <property type="entry name" value="Macrophage Migration Inhibitory Factor"/>
    <property type="match status" value="1"/>
</dbReference>
<evidence type="ECO:0000256" key="1">
    <source>
        <dbReference type="ARBA" id="ARBA00001379"/>
    </source>
</evidence>
<dbReference type="GeneID" id="61932440"/>
<reference evidence="12 13" key="1">
    <citation type="journal article" date="2015" name="PLoS ONE">
        <title>Azotobacter Genomes: The Genome of Azotobacter chroococcum NCIMB 8003 (ATCC 4412).</title>
        <authorList>
            <person name="Robson R.L."/>
            <person name="Jones R."/>
            <person name="Robson R.M."/>
            <person name="Schwartz A."/>
            <person name="Richardson T.H."/>
        </authorList>
    </citation>
    <scope>NUCLEOTIDE SEQUENCE [LARGE SCALE GENOMIC DNA]</scope>
    <source>
        <strain evidence="12 13">NCIMB 8003</strain>
    </source>
</reference>
<dbReference type="AlphaFoldDB" id="A0A0C4WVH7"/>
<feature type="domain" description="4-oxalocrotonate tautomerase-like" evidence="11">
    <location>
        <begin position="2"/>
        <end position="57"/>
    </location>
</feature>
<dbReference type="RefSeq" id="WP_039805889.1">
    <property type="nucleotide sequence ID" value="NZ_CP010415.1"/>
</dbReference>
<comment type="function">
    <text evidence="2">Catalyzes the ketonization of 2-hydroxymuconate stereoselectively to yield 2-oxo-3-hexenedioate.</text>
</comment>
<proteinExistence type="inferred from homology"/>
<dbReference type="GO" id="GO:0016853">
    <property type="term" value="F:isomerase activity"/>
    <property type="evidence" value="ECO:0007669"/>
    <property type="project" value="UniProtKB-UniRule"/>
</dbReference>
<evidence type="ECO:0000256" key="3">
    <source>
        <dbReference type="ARBA" id="ARBA00006723"/>
    </source>
</evidence>
<accession>A0A0C4WVH7</accession>
<name>A0A0C4WVH7_9GAMM</name>
<dbReference type="HOGENOM" id="CLU_148073_5_2_6"/>
<dbReference type="Proteomes" id="UP000068210">
    <property type="component" value="Chromosome"/>
</dbReference>
<keyword evidence="13" id="KW-1185">Reference proteome</keyword>
<gene>
    <name evidence="12" type="primary">xylH</name>
    <name evidence="12" type="ORF">Achr_32750</name>
</gene>
<evidence type="ECO:0000256" key="10">
    <source>
        <dbReference type="RuleBase" id="RU362032"/>
    </source>
</evidence>
<feature type="active site" description="Proton acceptor; via imino nitrogen" evidence="9">
    <location>
        <position position="2"/>
    </location>
</feature>
<dbReference type="EC" id="5.3.2.6" evidence="5 10"/>
<evidence type="ECO:0000313" key="12">
    <source>
        <dbReference type="EMBL" id="AJE22682.1"/>
    </source>
</evidence>
<keyword evidence="10" id="KW-0058">Aromatic hydrocarbons catabolism</keyword>
<dbReference type="Pfam" id="PF01361">
    <property type="entry name" value="Tautomerase"/>
    <property type="match status" value="1"/>
</dbReference>
<dbReference type="NCBIfam" id="TIGR00013">
    <property type="entry name" value="taut"/>
    <property type="match status" value="1"/>
</dbReference>
<evidence type="ECO:0000259" key="11">
    <source>
        <dbReference type="Pfam" id="PF01361"/>
    </source>
</evidence>
<dbReference type="InterPro" id="IPR018191">
    <property type="entry name" value="4-OT"/>
</dbReference>
<dbReference type="InterPro" id="IPR014347">
    <property type="entry name" value="Tautomerase/MIF_sf"/>
</dbReference>